<dbReference type="InterPro" id="IPR011006">
    <property type="entry name" value="CheY-like_superfamily"/>
</dbReference>
<feature type="domain" description="Response regulatory" evidence="2">
    <location>
        <begin position="7"/>
        <end position="134"/>
    </location>
</feature>
<name>A0AAU8S7E7_9FLAO</name>
<dbReference type="PANTHER" id="PTHR44520">
    <property type="entry name" value="RESPONSE REGULATOR RCP1-RELATED"/>
    <property type="match status" value="1"/>
</dbReference>
<evidence type="ECO:0000259" key="2">
    <source>
        <dbReference type="PROSITE" id="PS50110"/>
    </source>
</evidence>
<evidence type="ECO:0000313" key="3">
    <source>
        <dbReference type="EMBL" id="AIZ43654.1"/>
    </source>
</evidence>
<dbReference type="GO" id="GO:0000160">
    <property type="term" value="P:phosphorelay signal transduction system"/>
    <property type="evidence" value="ECO:0007669"/>
    <property type="project" value="InterPro"/>
</dbReference>
<accession>A0AAU8S7E7</accession>
<feature type="modified residue" description="4-aspartylphosphate" evidence="1">
    <location>
        <position position="64"/>
    </location>
</feature>
<dbReference type="RefSeq" id="WP_029447709.1">
    <property type="nucleotide sequence ID" value="NZ_CP009976.1"/>
</dbReference>
<keyword evidence="1" id="KW-0597">Phosphoprotein</keyword>
<sequence>MIEYVENACVIDDDPISVFGLKKTIRETKFCKEIIVYENGFEAINGLKDLLNTNGNIPPIIFLDLNMPIMDGWDFLEDFIKIPEENRNNVRIYIVSSSVDPRDLIKAKSYSEVNNFFVKPVTTNDLQKVIDEISQ</sequence>
<dbReference type="GeneID" id="78059828"/>
<reference evidence="3 4" key="1">
    <citation type="journal article" date="2014" name="Environ. Microbiol.">
        <title>Contrasting genomic patterns and infection strategies of two co-existing Bacteroidetes podovirus genera.</title>
        <authorList>
            <person name="Holmfeldt K."/>
            <person name="Howard-Varona C."/>
            <person name="Solonenko N."/>
            <person name="Sullivan M.B."/>
        </authorList>
    </citation>
    <scope>NUCLEOTIDE SEQUENCE [LARGE SCALE GENOMIC DNA]</scope>
    <source>
        <strain evidence="3 4">18</strain>
    </source>
</reference>
<dbReference type="EMBL" id="CP009976">
    <property type="protein sequence ID" value="AIZ43654.1"/>
    <property type="molecule type" value="Genomic_DNA"/>
</dbReference>
<dbReference type="Proteomes" id="UP000030786">
    <property type="component" value="Chromosome"/>
</dbReference>
<dbReference type="Pfam" id="PF00072">
    <property type="entry name" value="Response_reg"/>
    <property type="match status" value="1"/>
</dbReference>
<dbReference type="Gene3D" id="3.40.50.2300">
    <property type="match status" value="1"/>
</dbReference>
<dbReference type="PROSITE" id="PS50110">
    <property type="entry name" value="RESPONSE_REGULATORY"/>
    <property type="match status" value="1"/>
</dbReference>
<dbReference type="SMART" id="SM00448">
    <property type="entry name" value="REC"/>
    <property type="match status" value="1"/>
</dbReference>
<evidence type="ECO:0000313" key="4">
    <source>
        <dbReference type="Proteomes" id="UP000030786"/>
    </source>
</evidence>
<protein>
    <submittedName>
        <fullName evidence="3">Transcriptional regulator</fullName>
    </submittedName>
</protein>
<dbReference type="SUPFAM" id="SSF52172">
    <property type="entry name" value="CheY-like"/>
    <property type="match status" value="1"/>
</dbReference>
<dbReference type="KEGG" id="cbat:M666_03665"/>
<organism evidence="3 4">
    <name type="scientific">Cellulophaga baltica 18</name>
    <dbReference type="NCBI Taxonomy" id="1348584"/>
    <lineage>
        <taxon>Bacteria</taxon>
        <taxon>Pseudomonadati</taxon>
        <taxon>Bacteroidota</taxon>
        <taxon>Flavobacteriia</taxon>
        <taxon>Flavobacteriales</taxon>
        <taxon>Flavobacteriaceae</taxon>
        <taxon>Cellulophaga</taxon>
    </lineage>
</organism>
<evidence type="ECO:0000256" key="1">
    <source>
        <dbReference type="PROSITE-ProRule" id="PRU00169"/>
    </source>
</evidence>
<dbReference type="InterPro" id="IPR001789">
    <property type="entry name" value="Sig_transdc_resp-reg_receiver"/>
</dbReference>
<dbReference type="InterPro" id="IPR052893">
    <property type="entry name" value="TCS_response_regulator"/>
</dbReference>
<dbReference type="PANTHER" id="PTHR44520:SF2">
    <property type="entry name" value="RESPONSE REGULATOR RCP1"/>
    <property type="match status" value="1"/>
</dbReference>
<dbReference type="AlphaFoldDB" id="A0AAU8S7E7"/>
<proteinExistence type="predicted"/>
<gene>
    <name evidence="3" type="ORF">M666_03665</name>
</gene>